<evidence type="ECO:0000313" key="1">
    <source>
        <dbReference type="EMBL" id="JAH88432.1"/>
    </source>
</evidence>
<name>A0A0E9WDL8_ANGAN</name>
<reference evidence="1" key="1">
    <citation type="submission" date="2014-11" db="EMBL/GenBank/DDBJ databases">
        <authorList>
            <person name="Amaro Gonzalez C."/>
        </authorList>
    </citation>
    <scope>NUCLEOTIDE SEQUENCE</scope>
</reference>
<protein>
    <submittedName>
        <fullName evidence="1">Uncharacterized protein</fullName>
    </submittedName>
</protein>
<dbReference type="EMBL" id="GBXM01020145">
    <property type="protein sequence ID" value="JAH88432.1"/>
    <property type="molecule type" value="Transcribed_RNA"/>
</dbReference>
<proteinExistence type="predicted"/>
<organism evidence="1">
    <name type="scientific">Anguilla anguilla</name>
    <name type="common">European freshwater eel</name>
    <name type="synonym">Muraena anguilla</name>
    <dbReference type="NCBI Taxonomy" id="7936"/>
    <lineage>
        <taxon>Eukaryota</taxon>
        <taxon>Metazoa</taxon>
        <taxon>Chordata</taxon>
        <taxon>Craniata</taxon>
        <taxon>Vertebrata</taxon>
        <taxon>Euteleostomi</taxon>
        <taxon>Actinopterygii</taxon>
        <taxon>Neopterygii</taxon>
        <taxon>Teleostei</taxon>
        <taxon>Anguilliformes</taxon>
        <taxon>Anguillidae</taxon>
        <taxon>Anguilla</taxon>
    </lineage>
</organism>
<dbReference type="AlphaFoldDB" id="A0A0E9WDL8"/>
<sequence length="57" mass="6270">MANATHIRMKCAIGFESPRDSIACCCHVICNSQSRLLGGLVKCVVYTCRIVLRGTNR</sequence>
<reference evidence="1" key="2">
    <citation type="journal article" date="2015" name="Fish Shellfish Immunol.">
        <title>Early steps in the European eel (Anguilla anguilla)-Vibrio vulnificus interaction in the gills: Role of the RtxA13 toxin.</title>
        <authorList>
            <person name="Callol A."/>
            <person name="Pajuelo D."/>
            <person name="Ebbesson L."/>
            <person name="Teles M."/>
            <person name="MacKenzie S."/>
            <person name="Amaro C."/>
        </authorList>
    </citation>
    <scope>NUCLEOTIDE SEQUENCE</scope>
</reference>
<accession>A0A0E9WDL8</accession>